<dbReference type="OrthoDB" id="550202at2759"/>
<comment type="similarity">
    <text evidence="1 4">Belongs to the UDP-glycosyltransferase family.</text>
</comment>
<dbReference type="PANTHER" id="PTHR48043:SF145">
    <property type="entry name" value="FI06409P-RELATED"/>
    <property type="match status" value="1"/>
</dbReference>
<accession>I0Z2N8</accession>
<keyword evidence="3 4" id="KW-0808">Transferase</keyword>
<keyword evidence="8" id="KW-1185">Reference proteome</keyword>
<dbReference type="Gene3D" id="3.40.50.2000">
    <property type="entry name" value="Glycogen Phosphorylase B"/>
    <property type="match status" value="2"/>
</dbReference>
<keyword evidence="2 4" id="KW-0328">Glycosyltransferase</keyword>
<dbReference type="Pfam" id="PF00201">
    <property type="entry name" value="UDPGT"/>
    <property type="match status" value="1"/>
</dbReference>
<evidence type="ECO:0000256" key="3">
    <source>
        <dbReference type="ARBA" id="ARBA00022679"/>
    </source>
</evidence>
<dbReference type="GeneID" id="17042908"/>
<dbReference type="GO" id="GO:0008194">
    <property type="term" value="F:UDP-glycosyltransferase activity"/>
    <property type="evidence" value="ECO:0007669"/>
    <property type="project" value="InterPro"/>
</dbReference>
<dbReference type="KEGG" id="csl:COCSUDRAFT_47003"/>
<evidence type="ECO:0000313" key="7">
    <source>
        <dbReference type="EMBL" id="EIE24907.1"/>
    </source>
</evidence>
<dbReference type="InterPro" id="IPR002213">
    <property type="entry name" value="UDP_glucos_trans"/>
</dbReference>
<proteinExistence type="inferred from homology"/>
<reference evidence="7 8" key="1">
    <citation type="journal article" date="2012" name="Genome Biol.">
        <title>The genome of the polar eukaryotic microalga coccomyxa subellipsoidea reveals traits of cold adaptation.</title>
        <authorList>
            <person name="Blanc G."/>
            <person name="Agarkova I."/>
            <person name="Grimwood J."/>
            <person name="Kuo A."/>
            <person name="Brueggeman A."/>
            <person name="Dunigan D."/>
            <person name="Gurnon J."/>
            <person name="Ladunga I."/>
            <person name="Lindquist E."/>
            <person name="Lucas S."/>
            <person name="Pangilinan J."/>
            <person name="Proschold T."/>
            <person name="Salamov A."/>
            <person name="Schmutz J."/>
            <person name="Weeks D."/>
            <person name="Yamada T."/>
            <person name="Claverie J.M."/>
            <person name="Grigoriev I."/>
            <person name="Van Etten J."/>
            <person name="Lomsadze A."/>
            <person name="Borodovsky M."/>
        </authorList>
    </citation>
    <scope>NUCLEOTIDE SEQUENCE [LARGE SCALE GENOMIC DNA]</scope>
    <source>
        <strain evidence="7 8">C-169</strain>
    </source>
</reference>
<evidence type="ECO:0000256" key="2">
    <source>
        <dbReference type="ARBA" id="ARBA00022676"/>
    </source>
</evidence>
<evidence type="ECO:0000256" key="1">
    <source>
        <dbReference type="ARBA" id="ARBA00009995"/>
    </source>
</evidence>
<dbReference type="STRING" id="574566.I0Z2N8"/>
<dbReference type="PANTHER" id="PTHR48043">
    <property type="entry name" value="EG:EG0003.4 PROTEIN-RELATED"/>
    <property type="match status" value="1"/>
</dbReference>
<keyword evidence="6" id="KW-0812">Transmembrane</keyword>
<dbReference type="AlphaFoldDB" id="I0Z2N8"/>
<organism evidence="7 8">
    <name type="scientific">Coccomyxa subellipsoidea (strain C-169)</name>
    <name type="common">Green microalga</name>
    <dbReference type="NCBI Taxonomy" id="574566"/>
    <lineage>
        <taxon>Eukaryota</taxon>
        <taxon>Viridiplantae</taxon>
        <taxon>Chlorophyta</taxon>
        <taxon>core chlorophytes</taxon>
        <taxon>Trebouxiophyceae</taxon>
        <taxon>Trebouxiophyceae incertae sedis</taxon>
        <taxon>Coccomyxaceae</taxon>
        <taxon>Coccomyxa</taxon>
        <taxon>Coccomyxa subellipsoidea</taxon>
    </lineage>
</organism>
<evidence type="ECO:0000256" key="5">
    <source>
        <dbReference type="RuleBase" id="RU362057"/>
    </source>
</evidence>
<keyword evidence="6" id="KW-1133">Transmembrane helix</keyword>
<dbReference type="CDD" id="cd03784">
    <property type="entry name" value="GT1_Gtf-like"/>
    <property type="match status" value="1"/>
</dbReference>
<dbReference type="Proteomes" id="UP000007264">
    <property type="component" value="Unassembled WGS sequence"/>
</dbReference>
<dbReference type="eggNOG" id="KOG1192">
    <property type="taxonomic scope" value="Eukaryota"/>
</dbReference>
<gene>
    <name evidence="7" type="ORF">COCSUDRAFT_47003</name>
</gene>
<dbReference type="PROSITE" id="PS00375">
    <property type="entry name" value="UDPGT"/>
    <property type="match status" value="1"/>
</dbReference>
<dbReference type="SUPFAM" id="SSF53756">
    <property type="entry name" value="UDP-Glycosyltransferase/glycogen phosphorylase"/>
    <property type="match status" value="1"/>
</dbReference>
<sequence length="431" mass="46560">MARLQGDKPDVIMGVPFFPCTSLLAAKLGVPYIAINPSGLAGNAIMQPLWAGSGRDFHIAPRLASVPEFLFEATYPMTFLQRMQNVLLYASAQMHGIMITRPMMRKLQAKHNLDLTTAESRRLHLLTIINGDMALDQPRPLPPSVKLVGPIMAKPPAALPPDLQEFVEGAGAAGVVLISIGTIATFGKEEIHAIASALGRLAVRALWKLSEQEVAAAGGLESLNLTDSVKVLSWVPQNDVLGHASTRAFLSHCGANGMNEAAYHGVPVVAMPFHGDQTLNARKLITKARTHPNLNSSALLAWVYFFGMAVLLQRKGLTADGVYNAFTRVLTDDSIRAAAAKVSKRIRNRKRTPVQETADWVEHVLDSGGDPYLQLPDNDMSFFVRNSLDVAAAYLGIGVVILIAGKLLIAWVMGGACRKLKGRAGWVKKIV</sequence>
<keyword evidence="6" id="KW-0472">Membrane</keyword>
<name>I0Z2N8_COCSC</name>
<evidence type="ECO:0000313" key="8">
    <source>
        <dbReference type="Proteomes" id="UP000007264"/>
    </source>
</evidence>
<feature type="transmembrane region" description="Helical" evidence="6">
    <location>
        <begin position="391"/>
        <end position="413"/>
    </location>
</feature>
<dbReference type="InterPro" id="IPR050271">
    <property type="entry name" value="UDP-glycosyltransferase"/>
</dbReference>
<dbReference type="EC" id="2.4.1.-" evidence="5"/>
<evidence type="ECO:0000256" key="6">
    <source>
        <dbReference type="SAM" id="Phobius"/>
    </source>
</evidence>
<comment type="caution">
    <text evidence="7">The sequence shown here is derived from an EMBL/GenBank/DDBJ whole genome shotgun (WGS) entry which is preliminary data.</text>
</comment>
<dbReference type="EMBL" id="AGSI01000005">
    <property type="protein sequence ID" value="EIE24907.1"/>
    <property type="molecule type" value="Genomic_DNA"/>
</dbReference>
<protein>
    <recommendedName>
        <fullName evidence="5">Glycosyltransferase</fullName>
        <ecNumber evidence="5">2.4.1.-</ecNumber>
    </recommendedName>
</protein>
<dbReference type="InterPro" id="IPR035595">
    <property type="entry name" value="UDP_glycos_trans_CS"/>
</dbReference>
<dbReference type="RefSeq" id="XP_005649451.1">
    <property type="nucleotide sequence ID" value="XM_005649394.1"/>
</dbReference>
<evidence type="ECO:0000256" key="4">
    <source>
        <dbReference type="RuleBase" id="RU003718"/>
    </source>
</evidence>